<evidence type="ECO:0000256" key="1">
    <source>
        <dbReference type="ARBA" id="ARBA00004141"/>
    </source>
</evidence>
<keyword evidence="2 5" id="KW-0812">Transmembrane</keyword>
<evidence type="ECO:0000256" key="5">
    <source>
        <dbReference type="SAM" id="Phobius"/>
    </source>
</evidence>
<dbReference type="PRINTS" id="PR01350">
    <property type="entry name" value="CTRFAMILY"/>
</dbReference>
<name>A0A9Q0I1L0_9TELE</name>
<dbReference type="GO" id="GO:0007166">
    <property type="term" value="P:cell surface receptor signaling pathway"/>
    <property type="evidence" value="ECO:0007669"/>
    <property type="project" value="InterPro"/>
</dbReference>
<evidence type="ECO:0000256" key="2">
    <source>
        <dbReference type="ARBA" id="ARBA00022692"/>
    </source>
</evidence>
<evidence type="ECO:0000259" key="6">
    <source>
        <dbReference type="PROSITE" id="PS50261"/>
    </source>
</evidence>
<dbReference type="Pfam" id="PF07679">
    <property type="entry name" value="I-set"/>
    <property type="match status" value="1"/>
</dbReference>
<sequence length="371" mass="42597">MSRASGPADLQPAPPRFTRKLRQAALGTSCDVRLRVAVSGNPEPTLLWYRDGEPLPPPGEARDRDPGGLWIRDCRTTLSCQRITLHKNLLFSFVLNSGITIIWFTTTFNHDHKQGNPVSCKVIMFIHLYLLTCNYFWMLCEGIYLHTLIVVAVFAEKQHLMWYYLLGWGFPLVPALIHAVARYCYYNDTCWIRSDTSLLYIIHSPICAALVVNFFFLLNIVRVLITKLKVTHQAESSLYMKAVRATLILIPLLGIQFVLLPYKPQGHCEVYQYIMNIFMHFQGLLVATIFCFFNGEVQTVLRRHWNQQRMQLGGSFSNAEVFRSASNVASSLTEVHRCYSIESHTEYLNGKNYRDVQTPAHSIHWSETPFA</sequence>
<dbReference type="PRINTS" id="PR00249">
    <property type="entry name" value="GPCRSECRETIN"/>
</dbReference>
<dbReference type="InterPro" id="IPR036179">
    <property type="entry name" value="Ig-like_dom_sf"/>
</dbReference>
<dbReference type="OrthoDB" id="16753at2759"/>
<dbReference type="InterPro" id="IPR017981">
    <property type="entry name" value="GPCR_2-like_7TM"/>
</dbReference>
<dbReference type="PANTHER" id="PTHR45620">
    <property type="entry name" value="PDF RECEPTOR-LIKE PROTEIN-RELATED"/>
    <property type="match status" value="1"/>
</dbReference>
<feature type="transmembrane region" description="Helical" evidence="5">
    <location>
        <begin position="274"/>
        <end position="293"/>
    </location>
</feature>
<keyword evidence="4 5" id="KW-0472">Membrane</keyword>
<organism evidence="7 8">
    <name type="scientific">Muraenolepis orangiensis</name>
    <name type="common">Patagonian moray cod</name>
    <dbReference type="NCBI Taxonomy" id="630683"/>
    <lineage>
        <taxon>Eukaryota</taxon>
        <taxon>Metazoa</taxon>
        <taxon>Chordata</taxon>
        <taxon>Craniata</taxon>
        <taxon>Vertebrata</taxon>
        <taxon>Euteleostomi</taxon>
        <taxon>Actinopterygii</taxon>
        <taxon>Neopterygii</taxon>
        <taxon>Teleostei</taxon>
        <taxon>Neoteleostei</taxon>
        <taxon>Acanthomorphata</taxon>
        <taxon>Zeiogadaria</taxon>
        <taxon>Gadariae</taxon>
        <taxon>Gadiformes</taxon>
        <taxon>Muraenolepidoidei</taxon>
        <taxon>Muraenolepididae</taxon>
        <taxon>Muraenolepis</taxon>
    </lineage>
</organism>
<dbReference type="InterPro" id="IPR000832">
    <property type="entry name" value="GPCR_2_secretin-like"/>
</dbReference>
<dbReference type="Pfam" id="PF00002">
    <property type="entry name" value="7tm_2"/>
    <property type="match status" value="1"/>
</dbReference>
<evidence type="ECO:0000256" key="3">
    <source>
        <dbReference type="ARBA" id="ARBA00022989"/>
    </source>
</evidence>
<dbReference type="EMBL" id="JANIIK010002474">
    <property type="protein sequence ID" value="KAJ3581533.1"/>
    <property type="molecule type" value="Genomic_DNA"/>
</dbReference>
<feature type="transmembrane region" description="Helical" evidence="5">
    <location>
        <begin position="126"/>
        <end position="155"/>
    </location>
</feature>
<dbReference type="Proteomes" id="UP001148018">
    <property type="component" value="Unassembled WGS sequence"/>
</dbReference>
<dbReference type="InterPro" id="IPR003287">
    <property type="entry name" value="GPCR_2_calcitonin_rcpt_fam"/>
</dbReference>
<dbReference type="SUPFAM" id="SSF81321">
    <property type="entry name" value="Family A G protein-coupled receptor-like"/>
    <property type="match status" value="1"/>
</dbReference>
<dbReference type="GO" id="GO:0005886">
    <property type="term" value="C:plasma membrane"/>
    <property type="evidence" value="ECO:0007669"/>
    <property type="project" value="TreeGrafter"/>
</dbReference>
<evidence type="ECO:0000256" key="4">
    <source>
        <dbReference type="ARBA" id="ARBA00023136"/>
    </source>
</evidence>
<protein>
    <recommendedName>
        <fullName evidence="6">G-protein coupled receptors family 2 profile 2 domain-containing protein</fullName>
    </recommendedName>
</protein>
<feature type="domain" description="G-protein coupled receptors family 2 profile 2" evidence="6">
    <location>
        <begin position="78"/>
        <end position="294"/>
    </location>
</feature>
<dbReference type="GO" id="GO:0004948">
    <property type="term" value="F:calcitonin receptor activity"/>
    <property type="evidence" value="ECO:0007669"/>
    <property type="project" value="InterPro"/>
</dbReference>
<feature type="transmembrane region" description="Helical" evidence="5">
    <location>
        <begin position="201"/>
        <end position="221"/>
    </location>
</feature>
<proteinExistence type="predicted"/>
<dbReference type="InterPro" id="IPR013098">
    <property type="entry name" value="Ig_I-set"/>
</dbReference>
<dbReference type="PANTHER" id="PTHR45620:SF21">
    <property type="entry name" value="CALCITONIN GENE-RELATED PEPTIDE TYPE 1 RECEPTOR"/>
    <property type="match status" value="1"/>
</dbReference>
<dbReference type="PROSITE" id="PS00650">
    <property type="entry name" value="G_PROTEIN_RECEP_F2_2"/>
    <property type="match status" value="1"/>
</dbReference>
<dbReference type="InterPro" id="IPR017983">
    <property type="entry name" value="GPCR_2_secretin-like_CS"/>
</dbReference>
<dbReference type="SUPFAM" id="SSF48726">
    <property type="entry name" value="Immunoglobulin"/>
    <property type="match status" value="1"/>
</dbReference>
<evidence type="ECO:0000313" key="8">
    <source>
        <dbReference type="Proteomes" id="UP001148018"/>
    </source>
</evidence>
<dbReference type="GO" id="GO:0001635">
    <property type="term" value="F:calcitonin gene-related peptide receptor activity"/>
    <property type="evidence" value="ECO:0007669"/>
    <property type="project" value="TreeGrafter"/>
</dbReference>
<dbReference type="AlphaFoldDB" id="A0A9Q0I1L0"/>
<accession>A0A9Q0I1L0</accession>
<dbReference type="PROSITE" id="PS50261">
    <property type="entry name" value="G_PROTEIN_RECEP_F2_4"/>
    <property type="match status" value="1"/>
</dbReference>
<keyword evidence="8" id="KW-1185">Reference proteome</keyword>
<feature type="transmembrane region" description="Helical" evidence="5">
    <location>
        <begin position="89"/>
        <end position="106"/>
    </location>
</feature>
<comment type="subcellular location">
    <subcellularLocation>
        <location evidence="1">Membrane</location>
        <topology evidence="1">Multi-pass membrane protein</topology>
    </subcellularLocation>
</comment>
<reference evidence="7" key="1">
    <citation type="submission" date="2022-07" db="EMBL/GenBank/DDBJ databases">
        <title>Chromosome-level genome of Muraenolepis orangiensis.</title>
        <authorList>
            <person name="Kim J."/>
        </authorList>
    </citation>
    <scope>NUCLEOTIDE SEQUENCE</scope>
    <source>
        <strain evidence="7">KU_S4_2022</strain>
        <tissue evidence="7">Muscle</tissue>
    </source>
</reference>
<keyword evidence="3 5" id="KW-1133">Transmembrane helix</keyword>
<dbReference type="InterPro" id="IPR050332">
    <property type="entry name" value="GPCR_2"/>
</dbReference>
<dbReference type="GO" id="GO:0001525">
    <property type="term" value="P:angiogenesis"/>
    <property type="evidence" value="ECO:0007669"/>
    <property type="project" value="TreeGrafter"/>
</dbReference>
<dbReference type="GO" id="GO:0001605">
    <property type="term" value="F:adrenomedullin receptor activity"/>
    <property type="evidence" value="ECO:0007669"/>
    <property type="project" value="TreeGrafter"/>
</dbReference>
<dbReference type="GO" id="GO:0007189">
    <property type="term" value="P:adenylate cyclase-activating G protein-coupled receptor signaling pathway"/>
    <property type="evidence" value="ECO:0007669"/>
    <property type="project" value="TreeGrafter"/>
</dbReference>
<evidence type="ECO:0000313" key="7">
    <source>
        <dbReference type="EMBL" id="KAJ3581533.1"/>
    </source>
</evidence>
<feature type="transmembrane region" description="Helical" evidence="5">
    <location>
        <begin position="242"/>
        <end position="262"/>
    </location>
</feature>
<comment type="caution">
    <text evidence="7">The sequence shown here is derived from an EMBL/GenBank/DDBJ whole genome shotgun (WGS) entry which is preliminary data.</text>
</comment>
<feature type="transmembrane region" description="Helical" evidence="5">
    <location>
        <begin position="162"/>
        <end position="181"/>
    </location>
</feature>
<dbReference type="Gene3D" id="1.20.1070.10">
    <property type="entry name" value="Rhodopsin 7-helix transmembrane proteins"/>
    <property type="match status" value="1"/>
</dbReference>
<gene>
    <name evidence="7" type="ORF">NHX12_016544</name>
</gene>